<name>A0A5D4QY97_9BACI</name>
<feature type="chain" id="PRO_5022971512" evidence="1">
    <location>
        <begin position="21"/>
        <end position="259"/>
    </location>
</feature>
<evidence type="ECO:0000313" key="3">
    <source>
        <dbReference type="Proteomes" id="UP000322139"/>
    </source>
</evidence>
<dbReference type="GeneID" id="97348574"/>
<accession>A0A5D4QY97</accession>
<dbReference type="RefSeq" id="WP_148976603.1">
    <property type="nucleotide sequence ID" value="NZ_CP160000.1"/>
</dbReference>
<dbReference type="GO" id="GO:0005975">
    <property type="term" value="P:carbohydrate metabolic process"/>
    <property type="evidence" value="ECO:0007669"/>
    <property type="project" value="InterPro"/>
</dbReference>
<comment type="caution">
    <text evidence="2">The sequence shown here is derived from an EMBL/GenBank/DDBJ whole genome shotgun (WGS) entry which is preliminary data.</text>
</comment>
<dbReference type="Pfam" id="PF04748">
    <property type="entry name" value="Polysacc_deac_2"/>
    <property type="match status" value="1"/>
</dbReference>
<feature type="signal peptide" evidence="1">
    <location>
        <begin position="1"/>
        <end position="20"/>
    </location>
</feature>
<evidence type="ECO:0000256" key="1">
    <source>
        <dbReference type="SAM" id="SignalP"/>
    </source>
</evidence>
<keyword evidence="1" id="KW-0732">Signal</keyword>
<protein>
    <submittedName>
        <fullName evidence="2">Divergent polysaccharide deacetylase family protein</fullName>
    </submittedName>
</protein>
<reference evidence="2 3" key="1">
    <citation type="submission" date="2019-08" db="EMBL/GenBank/DDBJ databases">
        <title>Bacillus genomes from the desert of Cuatro Cienegas, Coahuila.</title>
        <authorList>
            <person name="Olmedo-Alvarez G."/>
        </authorList>
    </citation>
    <scope>NUCLEOTIDE SEQUENCE [LARGE SCALE GENOMIC DNA]</scope>
    <source>
        <strain evidence="2 3">CH446_14T</strain>
    </source>
</reference>
<dbReference type="PANTHER" id="PTHR30105">
    <property type="entry name" value="UNCHARACTERIZED YIBQ-RELATED"/>
    <property type="match status" value="1"/>
</dbReference>
<dbReference type="CDD" id="cd10936">
    <property type="entry name" value="CE4_DAC2"/>
    <property type="match status" value="1"/>
</dbReference>
<dbReference type="PANTHER" id="PTHR30105:SF2">
    <property type="entry name" value="DIVERGENT POLYSACCHARIDE DEACETYLASE SUPERFAMILY"/>
    <property type="match status" value="1"/>
</dbReference>
<dbReference type="SUPFAM" id="SSF88713">
    <property type="entry name" value="Glycoside hydrolase/deacetylase"/>
    <property type="match status" value="1"/>
</dbReference>
<dbReference type="InterPro" id="IPR006837">
    <property type="entry name" value="Divergent_DAC"/>
</dbReference>
<dbReference type="AlphaFoldDB" id="A0A5D4QY97"/>
<dbReference type="InterPro" id="IPR011330">
    <property type="entry name" value="Glyco_hydro/deAcase_b/a-brl"/>
</dbReference>
<sequence>MKKIAVLLILCSFFASSASAETQQEERKAAIIIDDFGGGIGGVKDFLEGDIPITAAVMPFTDQTAQHAEWAHENGFEIMVHLPMEPKRGKKSWLGPKPITTNLSAEEVRKRVNEAIDSVPYAKGLNNHMGSRAVEDEGIVREIVKIAKERKLYIVDSGTSPESKFPIIAKELGVPLIKRDVFLDDVSSVSHVRRQMKKLALITEQQGRGIAIGHVGVTGKVCSAGILQEKGYFEEKGIRIAPVSEIISSEIRKEYYPFY</sequence>
<gene>
    <name evidence="2" type="ORF">FZD51_21395</name>
</gene>
<dbReference type="Proteomes" id="UP000322139">
    <property type="component" value="Unassembled WGS sequence"/>
</dbReference>
<organism evidence="2 3">
    <name type="scientific">Bacillus infantis</name>
    <dbReference type="NCBI Taxonomy" id="324767"/>
    <lineage>
        <taxon>Bacteria</taxon>
        <taxon>Bacillati</taxon>
        <taxon>Bacillota</taxon>
        <taxon>Bacilli</taxon>
        <taxon>Bacillales</taxon>
        <taxon>Bacillaceae</taxon>
        <taxon>Bacillus</taxon>
    </lineage>
</organism>
<evidence type="ECO:0000313" key="2">
    <source>
        <dbReference type="EMBL" id="TYS44103.1"/>
    </source>
</evidence>
<dbReference type="EMBL" id="VTER01000013">
    <property type="protein sequence ID" value="TYS44103.1"/>
    <property type="molecule type" value="Genomic_DNA"/>
</dbReference>
<proteinExistence type="predicted"/>
<dbReference type="Gene3D" id="3.20.20.370">
    <property type="entry name" value="Glycoside hydrolase/deacetylase"/>
    <property type="match status" value="1"/>
</dbReference>